<keyword evidence="1" id="KW-0040">ANK repeat</keyword>
<name>A0A6A4Y5Y8_9STRA</name>
<dbReference type="Pfam" id="PF12796">
    <property type="entry name" value="Ank_2"/>
    <property type="match status" value="1"/>
</dbReference>
<dbReference type="SMART" id="SM00248">
    <property type="entry name" value="ANK"/>
    <property type="match status" value="3"/>
</dbReference>
<dbReference type="PANTHER" id="PTHR24184:SF11">
    <property type="entry name" value="ANKYRIN REPEAT AND SOCS BOX CONTAINING 3"/>
    <property type="match status" value="1"/>
</dbReference>
<dbReference type="InterPro" id="IPR002110">
    <property type="entry name" value="Ankyrin_rpt"/>
</dbReference>
<comment type="caution">
    <text evidence="2">The sequence shown here is derived from an EMBL/GenBank/DDBJ whole genome shotgun (WGS) entry which is preliminary data.</text>
</comment>
<accession>A0A6A4Y5Y8</accession>
<dbReference type="AlphaFoldDB" id="A0A6A4Y5Y8"/>
<reference evidence="2" key="1">
    <citation type="submission" date="2019-06" db="EMBL/GenBank/DDBJ databases">
        <title>Genomics analysis of Aphanomyces spp. identifies a new class of oomycete effector associated with host adaptation.</title>
        <authorList>
            <person name="Gaulin E."/>
        </authorList>
    </citation>
    <scope>NUCLEOTIDE SEQUENCE</scope>
    <source>
        <strain evidence="2">CBS 578.67</strain>
    </source>
</reference>
<protein>
    <submittedName>
        <fullName evidence="2">Uncharacterized protein</fullName>
    </submittedName>
</protein>
<feature type="non-terminal residue" evidence="2">
    <location>
        <position position="1"/>
    </location>
</feature>
<evidence type="ECO:0000256" key="1">
    <source>
        <dbReference type="PROSITE-ProRule" id="PRU00023"/>
    </source>
</evidence>
<dbReference type="SUPFAM" id="SSF48403">
    <property type="entry name" value="Ankyrin repeat"/>
    <property type="match status" value="1"/>
</dbReference>
<evidence type="ECO:0000313" key="2">
    <source>
        <dbReference type="EMBL" id="KAF0690950.1"/>
    </source>
</evidence>
<dbReference type="EMBL" id="VJMH01006262">
    <property type="protein sequence ID" value="KAF0690950.1"/>
    <property type="molecule type" value="Genomic_DNA"/>
</dbReference>
<dbReference type="Gene3D" id="1.25.40.20">
    <property type="entry name" value="Ankyrin repeat-containing domain"/>
    <property type="match status" value="1"/>
</dbReference>
<proteinExistence type="predicted"/>
<dbReference type="OrthoDB" id="10249694at2759"/>
<organism evidence="2">
    <name type="scientific">Aphanomyces stellatus</name>
    <dbReference type="NCBI Taxonomy" id="120398"/>
    <lineage>
        <taxon>Eukaryota</taxon>
        <taxon>Sar</taxon>
        <taxon>Stramenopiles</taxon>
        <taxon>Oomycota</taxon>
        <taxon>Saprolegniomycetes</taxon>
        <taxon>Saprolegniales</taxon>
        <taxon>Verrucalvaceae</taxon>
        <taxon>Aphanomyces</taxon>
    </lineage>
</organism>
<dbReference type="PROSITE" id="PS50088">
    <property type="entry name" value="ANK_REPEAT"/>
    <property type="match status" value="1"/>
</dbReference>
<dbReference type="PANTHER" id="PTHR24184">
    <property type="entry name" value="SI:CH211-189E2.2"/>
    <property type="match status" value="1"/>
</dbReference>
<dbReference type="PROSITE" id="PS50297">
    <property type="entry name" value="ANK_REP_REGION"/>
    <property type="match status" value="1"/>
</dbReference>
<gene>
    <name evidence="2" type="ORF">As57867_017667</name>
</gene>
<sequence length="122" mass="13356">EPMREYTVEDLLEAVKAGRVDNMQAIFDEGHADVNAEGKIMNDNGGEDSRTALAYACELGRNDAVTFLLSRDNIQVDFKCGKDGKSALMYASENGHAEVVRMLLDHGGVYINLVTNVRCSIS</sequence>
<dbReference type="InterPro" id="IPR036770">
    <property type="entry name" value="Ankyrin_rpt-contain_sf"/>
</dbReference>
<feature type="repeat" description="ANK" evidence="1">
    <location>
        <begin position="83"/>
        <end position="107"/>
    </location>
</feature>